<evidence type="ECO:0000313" key="2">
    <source>
        <dbReference type="Proteomes" id="UP000490800"/>
    </source>
</evidence>
<protein>
    <submittedName>
        <fullName evidence="1">DUF4312 family protein</fullName>
    </submittedName>
</protein>
<dbReference type="OrthoDB" id="4202626at2"/>
<dbReference type="AlphaFoldDB" id="A0A7X3JZN2"/>
<reference evidence="1 2" key="1">
    <citation type="journal article" date="2019" name="Microorganisms">
        <title>Paenibacillus lutrae sp. nov., A Chitinolytic Species Isolated from A River Otter in Castril Natural Park, Granada, Spain.</title>
        <authorList>
            <person name="Rodriguez M."/>
            <person name="Reina J.C."/>
            <person name="Bejar V."/>
            <person name="Llamas I."/>
        </authorList>
    </citation>
    <scope>NUCLEOTIDE SEQUENCE [LARGE SCALE GENOMIC DNA]</scope>
    <source>
        <strain evidence="1 2">N10</strain>
    </source>
</reference>
<keyword evidence="2" id="KW-1185">Reference proteome</keyword>
<dbReference type="NCBIfam" id="TIGR03578">
    <property type="entry name" value="EF_0831"/>
    <property type="match status" value="1"/>
</dbReference>
<proteinExistence type="predicted"/>
<dbReference type="EMBL" id="RHLK01000005">
    <property type="protein sequence ID" value="MVP00220.1"/>
    <property type="molecule type" value="Genomic_DNA"/>
</dbReference>
<accession>A0A7X3JZN2</accession>
<organism evidence="1 2">
    <name type="scientific">Paenibacillus lutrae</name>
    <dbReference type="NCBI Taxonomy" id="2078573"/>
    <lineage>
        <taxon>Bacteria</taxon>
        <taxon>Bacillati</taxon>
        <taxon>Bacillota</taxon>
        <taxon>Bacilli</taxon>
        <taxon>Bacillales</taxon>
        <taxon>Paenibacillaceae</taxon>
        <taxon>Paenibacillus</taxon>
    </lineage>
</organism>
<gene>
    <name evidence="1" type="ORF">EDM21_11920</name>
</gene>
<dbReference type="RefSeq" id="WP_068775230.1">
    <property type="nucleotide sequence ID" value="NZ_RHLK01000005.1"/>
</dbReference>
<dbReference type="Pfam" id="PF14189">
    <property type="entry name" value="DUF4312"/>
    <property type="match status" value="1"/>
</dbReference>
<dbReference type="Proteomes" id="UP000490800">
    <property type="component" value="Unassembled WGS sequence"/>
</dbReference>
<sequence>MFQQKPLTLVVSGSSETKQGAFQQALTRMKGQISRETTDVLMQIEPQEVEIVSANVTQYREKFLGLFFPRNRTRYDVTLRITVKLKYVNLDELEFTENAENLSKYQRILKMR</sequence>
<dbReference type="InterPro" id="IPR020037">
    <property type="entry name" value="DUF4312"/>
</dbReference>
<evidence type="ECO:0000313" key="1">
    <source>
        <dbReference type="EMBL" id="MVP00220.1"/>
    </source>
</evidence>
<comment type="caution">
    <text evidence="1">The sequence shown here is derived from an EMBL/GenBank/DDBJ whole genome shotgun (WGS) entry which is preliminary data.</text>
</comment>
<name>A0A7X3JZN2_9BACL</name>